<protein>
    <recommendedName>
        <fullName evidence="2">Secretion system C-terminal sorting domain-containing protein</fullName>
    </recommendedName>
</protein>
<accession>A0ABP8N7H1</accession>
<feature type="chain" id="PRO_5046611601" description="Secretion system C-terminal sorting domain-containing protein" evidence="1">
    <location>
        <begin position="23"/>
        <end position="233"/>
    </location>
</feature>
<evidence type="ECO:0000256" key="1">
    <source>
        <dbReference type="SAM" id="SignalP"/>
    </source>
</evidence>
<keyword evidence="4" id="KW-1185">Reference proteome</keyword>
<feature type="domain" description="Secretion system C-terminal sorting" evidence="2">
    <location>
        <begin position="160"/>
        <end position="225"/>
    </location>
</feature>
<gene>
    <name evidence="3" type="ORF">GCM10023093_09650</name>
</gene>
<keyword evidence="1" id="KW-0732">Signal</keyword>
<evidence type="ECO:0000259" key="2">
    <source>
        <dbReference type="Pfam" id="PF18962"/>
    </source>
</evidence>
<dbReference type="EMBL" id="BAABFA010000007">
    <property type="protein sequence ID" value="GAA4462644.1"/>
    <property type="molecule type" value="Genomic_DNA"/>
</dbReference>
<dbReference type="Proteomes" id="UP001500067">
    <property type="component" value="Unassembled WGS sequence"/>
</dbReference>
<feature type="signal peptide" evidence="1">
    <location>
        <begin position="1"/>
        <end position="22"/>
    </location>
</feature>
<dbReference type="InterPro" id="IPR026444">
    <property type="entry name" value="Secre_tail"/>
</dbReference>
<evidence type="ECO:0000313" key="4">
    <source>
        <dbReference type="Proteomes" id="UP001500067"/>
    </source>
</evidence>
<dbReference type="Pfam" id="PF18962">
    <property type="entry name" value="Por_Secre_tail"/>
    <property type="match status" value="1"/>
</dbReference>
<evidence type="ECO:0000313" key="3">
    <source>
        <dbReference type="EMBL" id="GAA4462644.1"/>
    </source>
</evidence>
<reference evidence="4" key="1">
    <citation type="journal article" date="2019" name="Int. J. Syst. Evol. Microbiol.">
        <title>The Global Catalogue of Microorganisms (GCM) 10K type strain sequencing project: providing services to taxonomists for standard genome sequencing and annotation.</title>
        <authorList>
            <consortium name="The Broad Institute Genomics Platform"/>
            <consortium name="The Broad Institute Genome Sequencing Center for Infectious Disease"/>
            <person name="Wu L."/>
            <person name="Ma J."/>
        </authorList>
    </citation>
    <scope>NUCLEOTIDE SEQUENCE [LARGE SCALE GENOMIC DNA]</scope>
    <source>
        <strain evidence="4">JCM 32105</strain>
    </source>
</reference>
<sequence>MKCLRHILFGFLLSAGAIVAQAQSFTVVHDTVWLTATTWPSVATDTIYNPSSAGINIQWKVVATDMPTCMQDISGMCDPTACYQMNTLWPSSVHTSMYGPGNGLITLNSDVNSCPPGCYYVRARLNNAAIPTDTGYVTFIVCKPAPSRVTSTTQAPEIALYPNPATTMLTIEYGSADVKNIAIYNIIGRQVGIYPAGAHSATIGVEHVPAGIYYARLLNGRGDVVATRRFTRQ</sequence>
<comment type="caution">
    <text evidence="3">The sequence shown here is derived from an EMBL/GenBank/DDBJ whole genome shotgun (WGS) entry which is preliminary data.</text>
</comment>
<dbReference type="RefSeq" id="WP_345079379.1">
    <property type="nucleotide sequence ID" value="NZ_BAABFA010000007.1"/>
</dbReference>
<dbReference type="NCBIfam" id="TIGR04183">
    <property type="entry name" value="Por_Secre_tail"/>
    <property type="match status" value="1"/>
</dbReference>
<proteinExistence type="predicted"/>
<name>A0ABP8N7H1_9BACT</name>
<organism evidence="3 4">
    <name type="scientific">Nemorincola caseinilytica</name>
    <dbReference type="NCBI Taxonomy" id="2054315"/>
    <lineage>
        <taxon>Bacteria</taxon>
        <taxon>Pseudomonadati</taxon>
        <taxon>Bacteroidota</taxon>
        <taxon>Chitinophagia</taxon>
        <taxon>Chitinophagales</taxon>
        <taxon>Chitinophagaceae</taxon>
        <taxon>Nemorincola</taxon>
    </lineage>
</organism>